<evidence type="ECO:0000259" key="6">
    <source>
        <dbReference type="PROSITE" id="PS50119"/>
    </source>
</evidence>
<dbReference type="Proteomes" id="UP001190926">
    <property type="component" value="Unassembled WGS sequence"/>
</dbReference>
<dbReference type="PROSITE" id="PS50119">
    <property type="entry name" value="ZF_BBOX"/>
    <property type="match status" value="1"/>
</dbReference>
<evidence type="ECO:0000256" key="5">
    <source>
        <dbReference type="SAM" id="MobiDB-lite"/>
    </source>
</evidence>
<dbReference type="AlphaFoldDB" id="A0AAD4JDG5"/>
<evidence type="ECO:0000313" key="7">
    <source>
        <dbReference type="EMBL" id="KAH6831722.1"/>
    </source>
</evidence>
<organism evidence="7 8">
    <name type="scientific">Perilla frutescens var. hirtella</name>
    <name type="common">Perilla citriodora</name>
    <name type="synonym">Perilla setoyensis</name>
    <dbReference type="NCBI Taxonomy" id="608512"/>
    <lineage>
        <taxon>Eukaryota</taxon>
        <taxon>Viridiplantae</taxon>
        <taxon>Streptophyta</taxon>
        <taxon>Embryophyta</taxon>
        <taxon>Tracheophyta</taxon>
        <taxon>Spermatophyta</taxon>
        <taxon>Magnoliopsida</taxon>
        <taxon>eudicotyledons</taxon>
        <taxon>Gunneridae</taxon>
        <taxon>Pentapetalae</taxon>
        <taxon>asterids</taxon>
        <taxon>lamiids</taxon>
        <taxon>Lamiales</taxon>
        <taxon>Lamiaceae</taxon>
        <taxon>Nepetoideae</taxon>
        <taxon>Elsholtzieae</taxon>
        <taxon>Perilla</taxon>
    </lineage>
</organism>
<accession>A0AAD4JDG5</accession>
<feature type="domain" description="B box-type" evidence="6">
    <location>
        <begin position="3"/>
        <end position="49"/>
    </location>
</feature>
<dbReference type="SMART" id="SM00336">
    <property type="entry name" value="BBOX"/>
    <property type="match status" value="1"/>
</dbReference>
<dbReference type="InterPro" id="IPR049808">
    <property type="entry name" value="CONSTANS-like_Bbox1"/>
</dbReference>
<keyword evidence="2 4" id="KW-0863">Zinc-finger</keyword>
<dbReference type="GO" id="GO:0008270">
    <property type="term" value="F:zinc ion binding"/>
    <property type="evidence" value="ECO:0007669"/>
    <property type="project" value="UniProtKB-KW"/>
</dbReference>
<dbReference type="PANTHER" id="PTHR31717:SF142">
    <property type="entry name" value="B-BOX DOMAIN PROTEIN 30-RELATED"/>
    <property type="match status" value="1"/>
</dbReference>
<feature type="region of interest" description="Disordered" evidence="5">
    <location>
        <begin position="95"/>
        <end position="126"/>
    </location>
</feature>
<dbReference type="PANTHER" id="PTHR31717">
    <property type="entry name" value="ZINC FINGER PROTEIN CONSTANS-LIKE 10"/>
    <property type="match status" value="1"/>
</dbReference>
<keyword evidence="8" id="KW-1185">Reference proteome</keyword>
<evidence type="ECO:0000256" key="3">
    <source>
        <dbReference type="ARBA" id="ARBA00022833"/>
    </source>
</evidence>
<evidence type="ECO:0000256" key="4">
    <source>
        <dbReference type="PROSITE-ProRule" id="PRU00024"/>
    </source>
</evidence>
<evidence type="ECO:0000256" key="2">
    <source>
        <dbReference type="ARBA" id="ARBA00022771"/>
    </source>
</evidence>
<dbReference type="Pfam" id="PF00643">
    <property type="entry name" value="zf-B_box"/>
    <property type="match status" value="1"/>
</dbReference>
<dbReference type="EMBL" id="SDAM02000084">
    <property type="protein sequence ID" value="KAH6831722.1"/>
    <property type="molecule type" value="Genomic_DNA"/>
</dbReference>
<dbReference type="InterPro" id="IPR000315">
    <property type="entry name" value="Znf_B-box"/>
</dbReference>
<comment type="caution">
    <text evidence="7">The sequence shown here is derived from an EMBL/GenBank/DDBJ whole genome shotgun (WGS) entry which is preliminary data.</text>
</comment>
<evidence type="ECO:0000313" key="8">
    <source>
        <dbReference type="Proteomes" id="UP001190926"/>
    </source>
</evidence>
<gene>
    <name evidence="7" type="ORF">C2S53_008655</name>
</gene>
<proteinExistence type="predicted"/>
<name>A0AAD4JDG5_PERFH</name>
<keyword evidence="3" id="KW-0862">Zinc</keyword>
<reference evidence="7 8" key="1">
    <citation type="journal article" date="2021" name="Nat. Commun.">
        <title>Incipient diploidization of the medicinal plant Perilla within 10,000 years.</title>
        <authorList>
            <person name="Zhang Y."/>
            <person name="Shen Q."/>
            <person name="Leng L."/>
            <person name="Zhang D."/>
            <person name="Chen S."/>
            <person name="Shi Y."/>
            <person name="Ning Z."/>
            <person name="Chen S."/>
        </authorList>
    </citation>
    <scope>NUCLEOTIDE SEQUENCE [LARGE SCALE GENOMIC DNA]</scope>
    <source>
        <strain evidence="8">cv. PC099</strain>
    </source>
</reference>
<keyword evidence="1" id="KW-0479">Metal-binding</keyword>
<sequence>MKMKVRPCELCNAEATVFCPSDAAFLCRNCDAKVHEANFLVARHVRRAVCSTCKNLTGDFISGVGRPSAATCPSCPPASADDDLSSTSSSVCISSTTSPAKEYSGGRCSESSSTVTSVKRRRTPKSRVDQLKAEGVFVNWCGKLGVEAGSAVRAACRALKACVDRWTALPFRVCLAASMWLGLRLSLEKSALTWKVLKRLDEISGVPAKIILAAESKLERAVRGGELDHRRRPELEEGWAEC</sequence>
<protein>
    <recommendedName>
        <fullName evidence="6">B box-type domain-containing protein</fullName>
    </recommendedName>
</protein>
<evidence type="ECO:0000256" key="1">
    <source>
        <dbReference type="ARBA" id="ARBA00022723"/>
    </source>
</evidence>
<dbReference type="CDD" id="cd19821">
    <property type="entry name" value="Bbox1_BBX-like"/>
    <property type="match status" value="1"/>
</dbReference>